<keyword evidence="3" id="KW-1185">Reference proteome</keyword>
<accession>A0A9W6EVK4</accession>
<proteinExistence type="predicted"/>
<organism evidence="2 3">
    <name type="scientific">Neptunitalea chrysea</name>
    <dbReference type="NCBI Taxonomy" id="1647581"/>
    <lineage>
        <taxon>Bacteria</taxon>
        <taxon>Pseudomonadati</taxon>
        <taxon>Bacteroidota</taxon>
        <taxon>Flavobacteriia</taxon>
        <taxon>Flavobacteriales</taxon>
        <taxon>Flavobacteriaceae</taxon>
        <taxon>Neptunitalea</taxon>
    </lineage>
</organism>
<evidence type="ECO:0000313" key="3">
    <source>
        <dbReference type="Proteomes" id="UP001143545"/>
    </source>
</evidence>
<keyword evidence="1" id="KW-0812">Transmembrane</keyword>
<dbReference type="Proteomes" id="UP001143545">
    <property type="component" value="Unassembled WGS sequence"/>
</dbReference>
<evidence type="ECO:0000313" key="2">
    <source>
        <dbReference type="EMBL" id="GLB53031.1"/>
    </source>
</evidence>
<name>A0A9W6EVK4_9FLAO</name>
<feature type="transmembrane region" description="Helical" evidence="1">
    <location>
        <begin position="6"/>
        <end position="26"/>
    </location>
</feature>
<comment type="caution">
    <text evidence="2">The sequence shown here is derived from an EMBL/GenBank/DDBJ whole genome shotgun (WGS) entry which is preliminary data.</text>
</comment>
<protein>
    <submittedName>
        <fullName evidence="2">Uncharacterized protein</fullName>
    </submittedName>
</protein>
<reference evidence="2" key="1">
    <citation type="submission" date="2022-07" db="EMBL/GenBank/DDBJ databases">
        <title>Taxonomy of Novel Oxalotrophic and Methylotrophic Bacteria.</title>
        <authorList>
            <person name="Sahin N."/>
            <person name="Tani A."/>
        </authorList>
    </citation>
    <scope>NUCLEOTIDE SEQUENCE</scope>
    <source>
        <strain evidence="2">AM327</strain>
    </source>
</reference>
<feature type="transmembrane region" description="Helical" evidence="1">
    <location>
        <begin position="38"/>
        <end position="59"/>
    </location>
</feature>
<dbReference type="AlphaFoldDB" id="A0A9W6EVK4"/>
<dbReference type="EMBL" id="BRVP01000013">
    <property type="protein sequence ID" value="GLB53031.1"/>
    <property type="molecule type" value="Genomic_DNA"/>
</dbReference>
<keyword evidence="1" id="KW-0472">Membrane</keyword>
<sequence length="66" mass="7522">MFMNTIYKLLLGLFVAGFFALINGILIKYNHYQEATSVITFGVLLQIISLVGFLCYTVFNNRHKTS</sequence>
<gene>
    <name evidence="2" type="ORF">NBRC110019_20710</name>
</gene>
<evidence type="ECO:0000256" key="1">
    <source>
        <dbReference type="SAM" id="Phobius"/>
    </source>
</evidence>
<keyword evidence="1" id="KW-1133">Transmembrane helix</keyword>